<dbReference type="PATRIC" id="fig|1298851.3.peg.282"/>
<proteinExistence type="predicted"/>
<dbReference type="PIRSF" id="PIRSF033563">
    <property type="entry name" value="UCP033563"/>
    <property type="match status" value="1"/>
</dbReference>
<dbReference type="STRING" id="1298851.TST_0274"/>
<dbReference type="Pfam" id="PF06245">
    <property type="entry name" value="DUF1015"/>
    <property type="match status" value="1"/>
</dbReference>
<evidence type="ECO:0000313" key="1">
    <source>
        <dbReference type="EMBL" id="BAT71083.1"/>
    </source>
</evidence>
<dbReference type="PANTHER" id="PTHR36454">
    <property type="entry name" value="LMO2823 PROTEIN"/>
    <property type="match status" value="1"/>
</dbReference>
<accession>A0A0S3QRW8</accession>
<dbReference type="EMBL" id="AP013035">
    <property type="protein sequence ID" value="BAT71083.1"/>
    <property type="molecule type" value="Genomic_DNA"/>
</dbReference>
<evidence type="ECO:0000313" key="2">
    <source>
        <dbReference type="Proteomes" id="UP000063234"/>
    </source>
</evidence>
<protein>
    <recommendedName>
        <fullName evidence="3">DUF1015 domain-containing protein</fullName>
    </recommendedName>
</protein>
<organism evidence="1 2">
    <name type="scientific">Thermosulfidibacter takaii (strain DSM 17441 / JCM 13301 / NBRC 103674 / ABI70S6)</name>
    <dbReference type="NCBI Taxonomy" id="1298851"/>
    <lineage>
        <taxon>Bacteria</taxon>
        <taxon>Pseudomonadati</taxon>
        <taxon>Thermosulfidibacterota</taxon>
        <taxon>Thermosulfidibacteria</taxon>
        <taxon>Thermosulfidibacterales</taxon>
        <taxon>Thermosulfidibacteraceae</taxon>
    </lineage>
</organism>
<name>A0A0S3QRW8_THET7</name>
<dbReference type="KEGG" id="ttk:TST_0274"/>
<evidence type="ECO:0008006" key="3">
    <source>
        <dbReference type="Google" id="ProtNLM"/>
    </source>
</evidence>
<gene>
    <name evidence="1" type="ORF">TST_0274</name>
</gene>
<reference evidence="2" key="1">
    <citation type="journal article" date="2018" name="Science">
        <title>A primordial and reversible TCA cycle in a facultatively chemolithoautotrophic thermophile.</title>
        <authorList>
            <person name="Nunoura T."/>
            <person name="Chikaraishi Y."/>
            <person name="Izaki R."/>
            <person name="Suwa T."/>
            <person name="Sato T."/>
            <person name="Harada T."/>
            <person name="Mori K."/>
            <person name="Kato Y."/>
            <person name="Miyazaki M."/>
            <person name="Shimamura S."/>
            <person name="Yanagawa K."/>
            <person name="Shuto A."/>
            <person name="Ohkouchi N."/>
            <person name="Fujita N."/>
            <person name="Takaki Y."/>
            <person name="Atomi H."/>
            <person name="Takai K."/>
        </authorList>
    </citation>
    <scope>NUCLEOTIDE SEQUENCE [LARGE SCALE GENOMIC DNA]</scope>
    <source>
        <strain evidence="2">DSM 17441 / JCM 13301 / NBRC 103674 / ABI70S6</strain>
    </source>
</reference>
<dbReference type="PANTHER" id="PTHR36454:SF1">
    <property type="entry name" value="DUF1015 DOMAIN-CONTAINING PROTEIN"/>
    <property type="match status" value="1"/>
</dbReference>
<dbReference type="Proteomes" id="UP000063234">
    <property type="component" value="Chromosome"/>
</dbReference>
<dbReference type="InterPro" id="IPR008323">
    <property type="entry name" value="UCP033563"/>
</dbReference>
<sequence>MLKACPMADVRPFRGVFYAYDKLNLEELVAPPYDTINENLQEQLYQKSPYNVVRLILGKIYPEDDESNNRYTRAANYIKEWMAKGILKQGEEEQFYGYYQTFTVQGKTYTRKALIGRIRLEEPGQGSIIPHEKTLTGPKKDRLQLFKHTKMNLSPVFGIALDDSSFSSSLSDAQKKLLFEFTDPEGVVHQFYAYDPQESQRISESLKDKKILIADGHHRYETALNYMKEMKAKNPNHTGEEPCNFALMAIVSSKDPGLLVLPIHRVIKNITDEVVNRLKEELKQKGSVKETITLDLYPDITDKLRSFGKRHFAALEKEKGIIFHVDDTSDELDIVILHQKIIHELLGITEEEIKEKLKIEYFKNIQEALSFLEKGGKLILTYIPPTVEEIASYSLQGKIMPQKSTYFYPKFYSGLVFYSLV</sequence>
<dbReference type="AlphaFoldDB" id="A0A0S3QRW8"/>
<keyword evidence="2" id="KW-1185">Reference proteome</keyword>